<name>A0AAD7TIW4_9APHY</name>
<evidence type="ECO:0008006" key="3">
    <source>
        <dbReference type="Google" id="ProtNLM"/>
    </source>
</evidence>
<organism evidence="1 2">
    <name type="scientific">Trametes cubensis</name>
    <dbReference type="NCBI Taxonomy" id="1111947"/>
    <lineage>
        <taxon>Eukaryota</taxon>
        <taxon>Fungi</taxon>
        <taxon>Dikarya</taxon>
        <taxon>Basidiomycota</taxon>
        <taxon>Agaricomycotina</taxon>
        <taxon>Agaricomycetes</taxon>
        <taxon>Polyporales</taxon>
        <taxon>Polyporaceae</taxon>
        <taxon>Trametes</taxon>
    </lineage>
</organism>
<comment type="caution">
    <text evidence="1">The sequence shown here is derived from an EMBL/GenBank/DDBJ whole genome shotgun (WGS) entry which is preliminary data.</text>
</comment>
<reference evidence="1" key="1">
    <citation type="submission" date="2022-11" db="EMBL/GenBank/DDBJ databases">
        <title>Genome Sequence of Cubamyces cubensis.</title>
        <authorList>
            <person name="Buettner E."/>
        </authorList>
    </citation>
    <scope>NUCLEOTIDE SEQUENCE</scope>
    <source>
        <strain evidence="1">MPL-01</strain>
    </source>
</reference>
<dbReference type="AlphaFoldDB" id="A0AAD7TIW4"/>
<keyword evidence="2" id="KW-1185">Reference proteome</keyword>
<protein>
    <recommendedName>
        <fullName evidence="3">Spherulation-specific family 4</fullName>
    </recommendedName>
</protein>
<dbReference type="PANTHER" id="PTHR35040">
    <property type="match status" value="1"/>
</dbReference>
<proteinExistence type="predicted"/>
<gene>
    <name evidence="1" type="ORF">ONZ51_g11051</name>
</gene>
<dbReference type="EMBL" id="JAPEVG010000486">
    <property type="protein sequence ID" value="KAJ8462204.1"/>
    <property type="molecule type" value="Genomic_DNA"/>
</dbReference>
<dbReference type="PANTHER" id="PTHR35040:SF9">
    <property type="entry name" value="4-LIKE CELL SURFACE PROTEIN, PUTATIVE (AFU_ORTHOLOGUE AFUA_4G14080)-RELATED"/>
    <property type="match status" value="1"/>
</dbReference>
<sequence>MHIPRALATTAATLSSGVLIPLYIDPIGGPDCSGWGPLLNSIAAHPSVPVWAVINPASGPGAHGSQAPVEYQQCIPVLRAAAPSVVVLGYVATWEGEASAQSGVNADVSGQSGDLATYRGFAELARPLFGDGDGFIALNPGTAPSDDGYYSIADILLTAENFFSDFSVSDISLASSTPVSKQAVVLTDGPSTPPTSLISRLITTDHLKAFYVTTDSQAGGANPYDDLPTDLETYIAAIEAAQG</sequence>
<accession>A0AAD7TIW4</accession>
<dbReference type="Proteomes" id="UP001215151">
    <property type="component" value="Unassembled WGS sequence"/>
</dbReference>
<dbReference type="InterPro" id="IPR021986">
    <property type="entry name" value="Spherulin4"/>
</dbReference>
<evidence type="ECO:0000313" key="2">
    <source>
        <dbReference type="Proteomes" id="UP001215151"/>
    </source>
</evidence>
<evidence type="ECO:0000313" key="1">
    <source>
        <dbReference type="EMBL" id="KAJ8462204.1"/>
    </source>
</evidence>
<dbReference type="Pfam" id="PF12138">
    <property type="entry name" value="Spherulin4"/>
    <property type="match status" value="2"/>
</dbReference>